<dbReference type="Proteomes" id="UP001178507">
    <property type="component" value="Unassembled WGS sequence"/>
</dbReference>
<dbReference type="EMBL" id="CAUJNA010003610">
    <property type="protein sequence ID" value="CAJ1405964.1"/>
    <property type="molecule type" value="Genomic_DNA"/>
</dbReference>
<reference evidence="2" key="1">
    <citation type="submission" date="2023-08" db="EMBL/GenBank/DDBJ databases">
        <authorList>
            <person name="Chen Y."/>
            <person name="Shah S."/>
            <person name="Dougan E. K."/>
            <person name="Thang M."/>
            <person name="Chan C."/>
        </authorList>
    </citation>
    <scope>NUCLEOTIDE SEQUENCE</scope>
</reference>
<organism evidence="2 3">
    <name type="scientific">Effrenium voratum</name>
    <dbReference type="NCBI Taxonomy" id="2562239"/>
    <lineage>
        <taxon>Eukaryota</taxon>
        <taxon>Sar</taxon>
        <taxon>Alveolata</taxon>
        <taxon>Dinophyceae</taxon>
        <taxon>Suessiales</taxon>
        <taxon>Symbiodiniaceae</taxon>
        <taxon>Effrenium</taxon>
    </lineage>
</organism>
<keyword evidence="3" id="KW-1185">Reference proteome</keyword>
<gene>
    <name evidence="2" type="ORF">EVOR1521_LOCUS28040</name>
</gene>
<evidence type="ECO:0000313" key="2">
    <source>
        <dbReference type="EMBL" id="CAJ1405964.1"/>
    </source>
</evidence>
<dbReference type="AlphaFoldDB" id="A0AA36NGS5"/>
<proteinExistence type="predicted"/>
<evidence type="ECO:0000313" key="3">
    <source>
        <dbReference type="Proteomes" id="UP001178507"/>
    </source>
</evidence>
<feature type="region of interest" description="Disordered" evidence="1">
    <location>
        <begin position="102"/>
        <end position="167"/>
    </location>
</feature>
<evidence type="ECO:0000256" key="1">
    <source>
        <dbReference type="SAM" id="MobiDB-lite"/>
    </source>
</evidence>
<protein>
    <submittedName>
        <fullName evidence="2">Uncharacterized protein</fullName>
    </submittedName>
</protein>
<sequence>MQAINRVLRQNARPSSSSRSAIPIVLPDWCEKGTNLVYISKSNGQAHTVQVEKIEERQQMVVIRFDSNRKVWKRVPFIEVRKFGDGTLRPLWKKTEVATVPQKPANFVDVDADASPEVSGPAPNPNPVVDAEPSPEEVSPEAPEPSKKRPASVAQGDAKVVAKKKKS</sequence>
<comment type="caution">
    <text evidence="2">The sequence shown here is derived from an EMBL/GenBank/DDBJ whole genome shotgun (WGS) entry which is preliminary data.</text>
</comment>
<name>A0AA36NGS5_9DINO</name>
<accession>A0AA36NGS5</accession>